<gene>
    <name evidence="1" type="ORF">POVWA1_010130</name>
</gene>
<dbReference type="Proteomes" id="UP000078555">
    <property type="component" value="Unassembled WGS sequence"/>
</dbReference>
<reference evidence="2" key="1">
    <citation type="submission" date="2016-05" db="EMBL/GenBank/DDBJ databases">
        <authorList>
            <person name="Naeem Raeece"/>
        </authorList>
    </citation>
    <scope>NUCLEOTIDE SEQUENCE [LARGE SCALE GENOMIC DNA]</scope>
</reference>
<name>A0A1A8YKJ4_PLAOA</name>
<keyword evidence="2" id="KW-1185">Reference proteome</keyword>
<proteinExistence type="predicted"/>
<sequence length="88" mass="9437">MYLYKGSLHTYALRFASIKSDAHALPLPLLLALALPLPLPLVLALPLPLVLALALALAQFSFSLVFSVTTSVTPLCPTSTVPYASRFQ</sequence>
<evidence type="ECO:0000313" key="2">
    <source>
        <dbReference type="Proteomes" id="UP000078555"/>
    </source>
</evidence>
<evidence type="ECO:0000313" key="1">
    <source>
        <dbReference type="EMBL" id="SBT32028.1"/>
    </source>
</evidence>
<organism evidence="1 2">
    <name type="scientific">Plasmodium ovale wallikeri</name>
    <dbReference type="NCBI Taxonomy" id="864142"/>
    <lineage>
        <taxon>Eukaryota</taxon>
        <taxon>Sar</taxon>
        <taxon>Alveolata</taxon>
        <taxon>Apicomplexa</taxon>
        <taxon>Aconoidasida</taxon>
        <taxon>Haemosporida</taxon>
        <taxon>Plasmodiidae</taxon>
        <taxon>Plasmodium</taxon>
        <taxon>Plasmodium (Plasmodium)</taxon>
    </lineage>
</organism>
<dbReference type="AlphaFoldDB" id="A0A1A8YKJ4"/>
<dbReference type="EMBL" id="FLRD01000031">
    <property type="protein sequence ID" value="SBT32028.1"/>
    <property type="molecule type" value="Genomic_DNA"/>
</dbReference>
<accession>A0A1A8YKJ4</accession>
<protein>
    <submittedName>
        <fullName evidence="1">Uncharacterized protein</fullName>
    </submittedName>
</protein>